<sequence>MSISVFSQIGIDTQSPAPSSVLHVDGGKDNPSSGLPSSAMQSNDVVITNEGWLGAGTISPQGVVDLKSNSLGFIPPRMTTIQRNGIPTGNRPPGSLVYNTDTNYFQINAGTDAVPVWKNLDITSLTINRTVLYQKGTVQNVGTSPTDLTFNLDAPLFNNIPNGYITKINSTTLGLAPGKTYKIDVDMGKVEFSDANEMSCNLMEDNTVIGTASLLPSNYSLNNWNNSPIITAYINNNLSVVKKVSIKCTKVTGNSASFTLDIPAKFCVTIMN</sequence>
<reference evidence="2 3" key="1">
    <citation type="journal article" date="2013" name="Int. J. Syst. Evol. Microbiol.">
        <title>Chryseobacterium angstadtii sp. nov., isolated from a newt tank.</title>
        <authorList>
            <person name="Kirk K.E."/>
            <person name="Hoffman J.A."/>
            <person name="Smith K.A."/>
            <person name="Strahan B.L."/>
            <person name="Failor K.C."/>
            <person name="Krebs J.E."/>
            <person name="Gale A.N."/>
            <person name="Do T.D."/>
            <person name="Sontag T.C."/>
            <person name="Batties A.M."/>
            <person name="Mistiszyn K."/>
            <person name="Newman J.D."/>
        </authorList>
    </citation>
    <scope>NUCLEOTIDE SEQUENCE [LARGE SCALE GENOMIC DNA]</scope>
    <source>
        <strain evidence="2 3">KM</strain>
    </source>
</reference>
<name>A0A0J7KSJ6_9FLAO</name>
<dbReference type="EMBL" id="LFND01000006">
    <property type="protein sequence ID" value="KMQ60155.1"/>
    <property type="molecule type" value="Genomic_DNA"/>
</dbReference>
<evidence type="ECO:0000313" key="2">
    <source>
        <dbReference type="EMBL" id="KMQ60155.1"/>
    </source>
</evidence>
<accession>A0A0J7KSJ6</accession>
<dbReference type="AlphaFoldDB" id="A0A0J7KSJ6"/>
<comment type="caution">
    <text evidence="2">The sequence shown here is derived from an EMBL/GenBank/DDBJ whole genome shotgun (WGS) entry which is preliminary data.</text>
</comment>
<feature type="region of interest" description="Disordered" evidence="1">
    <location>
        <begin position="16"/>
        <end position="40"/>
    </location>
</feature>
<dbReference type="STRING" id="558151.ACM46_18140"/>
<evidence type="ECO:0000313" key="3">
    <source>
        <dbReference type="Proteomes" id="UP000036261"/>
    </source>
</evidence>
<dbReference type="PATRIC" id="fig|558151.6.peg.3833"/>
<proteinExistence type="predicted"/>
<evidence type="ECO:0000256" key="1">
    <source>
        <dbReference type="SAM" id="MobiDB-lite"/>
    </source>
</evidence>
<dbReference type="Proteomes" id="UP000036261">
    <property type="component" value="Unassembled WGS sequence"/>
</dbReference>
<organism evidence="2 3">
    <name type="scientific">Chryseobacterium angstadtii</name>
    <dbReference type="NCBI Taxonomy" id="558151"/>
    <lineage>
        <taxon>Bacteria</taxon>
        <taxon>Pseudomonadati</taxon>
        <taxon>Bacteroidota</taxon>
        <taxon>Flavobacteriia</taxon>
        <taxon>Flavobacteriales</taxon>
        <taxon>Weeksellaceae</taxon>
        <taxon>Chryseobacterium group</taxon>
        <taxon>Chryseobacterium</taxon>
    </lineage>
</organism>
<feature type="compositionally biased region" description="Polar residues" evidence="1">
    <location>
        <begin position="30"/>
        <end position="40"/>
    </location>
</feature>
<protein>
    <submittedName>
        <fullName evidence="2">Uncharacterized protein</fullName>
    </submittedName>
</protein>
<keyword evidence="3" id="KW-1185">Reference proteome</keyword>
<gene>
    <name evidence="2" type="ORF">ACM46_18140</name>
</gene>